<evidence type="ECO:0000256" key="3">
    <source>
        <dbReference type="ARBA" id="ARBA00023163"/>
    </source>
</evidence>
<feature type="domain" description="HTH crp-type" evidence="5">
    <location>
        <begin position="150"/>
        <end position="221"/>
    </location>
</feature>
<keyword evidence="7" id="KW-1185">Reference proteome</keyword>
<evidence type="ECO:0000256" key="1">
    <source>
        <dbReference type="ARBA" id="ARBA00023015"/>
    </source>
</evidence>
<keyword evidence="2" id="KW-0238">DNA-binding</keyword>
<dbReference type="EMBL" id="BFFP01000001">
    <property type="protein sequence ID" value="GBG93567.1"/>
    <property type="molecule type" value="Genomic_DNA"/>
</dbReference>
<protein>
    <submittedName>
        <fullName evidence="6">ArcR family transcriptional regulator</fullName>
    </submittedName>
</protein>
<dbReference type="PANTHER" id="PTHR24567:SF26">
    <property type="entry name" value="REGULATORY PROTEIN YEIL"/>
    <property type="match status" value="1"/>
</dbReference>
<dbReference type="Proteomes" id="UP000286848">
    <property type="component" value="Unassembled WGS sequence"/>
</dbReference>
<dbReference type="RefSeq" id="WP_124974208.1">
    <property type="nucleotide sequence ID" value="NZ_BFFP01000001.1"/>
</dbReference>
<evidence type="ECO:0000313" key="6">
    <source>
        <dbReference type="EMBL" id="GBG93567.1"/>
    </source>
</evidence>
<dbReference type="PANTHER" id="PTHR24567">
    <property type="entry name" value="CRP FAMILY TRANSCRIPTIONAL REGULATORY PROTEIN"/>
    <property type="match status" value="1"/>
</dbReference>
<dbReference type="AlphaFoldDB" id="A0A401IPV1"/>
<dbReference type="OrthoDB" id="9798104at2"/>
<dbReference type="GO" id="GO:0003700">
    <property type="term" value="F:DNA-binding transcription factor activity"/>
    <property type="evidence" value="ECO:0007669"/>
    <property type="project" value="InterPro"/>
</dbReference>
<dbReference type="CDD" id="cd00092">
    <property type="entry name" value="HTH_CRP"/>
    <property type="match status" value="1"/>
</dbReference>
<dbReference type="PROSITE" id="PS00042">
    <property type="entry name" value="HTH_CRP_1"/>
    <property type="match status" value="1"/>
</dbReference>
<gene>
    <name evidence="6" type="primary">arcR</name>
    <name evidence="6" type="ORF">LFYK43_00260</name>
</gene>
<proteinExistence type="predicted"/>
<dbReference type="InterPro" id="IPR000595">
    <property type="entry name" value="cNMP-bd_dom"/>
</dbReference>
<dbReference type="Pfam" id="PF13545">
    <property type="entry name" value="HTH_Crp_2"/>
    <property type="match status" value="1"/>
</dbReference>
<organism evidence="6 7">
    <name type="scientific">Ligilactobacillus salitolerans</name>
    <dbReference type="NCBI Taxonomy" id="1808352"/>
    <lineage>
        <taxon>Bacteria</taxon>
        <taxon>Bacillati</taxon>
        <taxon>Bacillota</taxon>
        <taxon>Bacilli</taxon>
        <taxon>Lactobacillales</taxon>
        <taxon>Lactobacillaceae</taxon>
        <taxon>Ligilactobacillus</taxon>
    </lineage>
</organism>
<dbReference type="InterPro" id="IPR012318">
    <property type="entry name" value="HTH_CRP"/>
</dbReference>
<dbReference type="Pfam" id="PF00027">
    <property type="entry name" value="cNMP_binding"/>
    <property type="match status" value="1"/>
</dbReference>
<evidence type="ECO:0000256" key="2">
    <source>
        <dbReference type="ARBA" id="ARBA00023125"/>
    </source>
</evidence>
<dbReference type="SMART" id="SM00419">
    <property type="entry name" value="HTH_CRP"/>
    <property type="match status" value="1"/>
</dbReference>
<feature type="domain" description="Cyclic nucleotide-binding" evidence="4">
    <location>
        <begin position="15"/>
        <end position="136"/>
    </location>
</feature>
<evidence type="ECO:0000259" key="5">
    <source>
        <dbReference type="PROSITE" id="PS51063"/>
    </source>
</evidence>
<dbReference type="SUPFAM" id="SSF46785">
    <property type="entry name" value="Winged helix' DNA-binding domain"/>
    <property type="match status" value="1"/>
</dbReference>
<dbReference type="InterPro" id="IPR018335">
    <property type="entry name" value="Tscrpt_reg_HTH_Crp-type_CS"/>
</dbReference>
<dbReference type="InterPro" id="IPR050397">
    <property type="entry name" value="Env_Response_Regulators"/>
</dbReference>
<sequence>MKVSEKESCLVLVPIFAGLSQEKLAKISAKVTSKNMTQGEFLYNLHDHNDTLYIVHQGHLKNYRLLENGKEQLIRLLGPGDFTGEWSLFQEKQEHSDLVEAVSDTEICQLTQPDFKEILAHYPEISLSLLQQMSTRLEAAEDQITTIAHSSITERISAYLASLITEPTASKTLVELPMARKELASYLGTTPESITRGFNKLEAQGVIKSLSNRKIQINQLDNN</sequence>
<name>A0A401IPV1_9LACO</name>
<accession>A0A401IPV1</accession>
<evidence type="ECO:0000259" key="4">
    <source>
        <dbReference type="PROSITE" id="PS50042"/>
    </source>
</evidence>
<dbReference type="InterPro" id="IPR036388">
    <property type="entry name" value="WH-like_DNA-bd_sf"/>
</dbReference>
<dbReference type="PROSITE" id="PS50042">
    <property type="entry name" value="CNMP_BINDING_3"/>
    <property type="match status" value="1"/>
</dbReference>
<comment type="caution">
    <text evidence="6">The sequence shown here is derived from an EMBL/GenBank/DDBJ whole genome shotgun (WGS) entry which is preliminary data.</text>
</comment>
<dbReference type="Gene3D" id="2.60.120.10">
    <property type="entry name" value="Jelly Rolls"/>
    <property type="match status" value="1"/>
</dbReference>
<evidence type="ECO:0000313" key="7">
    <source>
        <dbReference type="Proteomes" id="UP000286848"/>
    </source>
</evidence>
<dbReference type="PRINTS" id="PR00034">
    <property type="entry name" value="HTHCRP"/>
</dbReference>
<dbReference type="InterPro" id="IPR036390">
    <property type="entry name" value="WH_DNA-bd_sf"/>
</dbReference>
<dbReference type="SUPFAM" id="SSF51206">
    <property type="entry name" value="cAMP-binding domain-like"/>
    <property type="match status" value="1"/>
</dbReference>
<dbReference type="GO" id="GO:0003677">
    <property type="term" value="F:DNA binding"/>
    <property type="evidence" value="ECO:0007669"/>
    <property type="project" value="UniProtKB-KW"/>
</dbReference>
<dbReference type="InterPro" id="IPR014710">
    <property type="entry name" value="RmlC-like_jellyroll"/>
</dbReference>
<keyword evidence="1" id="KW-0805">Transcription regulation</keyword>
<dbReference type="PROSITE" id="PS51063">
    <property type="entry name" value="HTH_CRP_2"/>
    <property type="match status" value="1"/>
</dbReference>
<dbReference type="GO" id="GO:0005829">
    <property type="term" value="C:cytosol"/>
    <property type="evidence" value="ECO:0007669"/>
    <property type="project" value="TreeGrafter"/>
</dbReference>
<dbReference type="SMART" id="SM00100">
    <property type="entry name" value="cNMP"/>
    <property type="match status" value="1"/>
</dbReference>
<reference evidence="6 7" key="1">
    <citation type="journal article" date="2019" name="Int. J. Syst. Evol. Microbiol.">
        <title>Lactobacillus salitolerans sp. nov., a novel lactic acid bacterium isolated from spent mushroom substrates.</title>
        <authorList>
            <person name="Tohno M."/>
            <person name="Tanizawa Y."/>
            <person name="Kojima Y."/>
            <person name="Sakamoto M."/>
            <person name="Nakamura Y."/>
            <person name="Ohkuma M."/>
            <person name="Kobayashi H."/>
        </authorList>
    </citation>
    <scope>NUCLEOTIDE SEQUENCE [LARGE SCALE GENOMIC DNA]</scope>
    <source>
        <strain evidence="6 7">YK43</strain>
    </source>
</reference>
<dbReference type="Gene3D" id="1.10.10.10">
    <property type="entry name" value="Winged helix-like DNA-binding domain superfamily/Winged helix DNA-binding domain"/>
    <property type="match status" value="1"/>
</dbReference>
<keyword evidence="3" id="KW-0804">Transcription</keyword>
<dbReference type="InterPro" id="IPR018490">
    <property type="entry name" value="cNMP-bd_dom_sf"/>
</dbReference>
<dbReference type="CDD" id="cd00038">
    <property type="entry name" value="CAP_ED"/>
    <property type="match status" value="1"/>
</dbReference>